<proteinExistence type="predicted"/>
<keyword evidence="4" id="KW-1185">Reference proteome</keyword>
<dbReference type="EMBL" id="BSFE01000001">
    <property type="protein sequence ID" value="GLK50762.1"/>
    <property type="molecule type" value="Genomic_DNA"/>
</dbReference>
<feature type="chain" id="PRO_5040778591" evidence="1">
    <location>
        <begin position="35"/>
        <end position="314"/>
    </location>
</feature>
<comment type="caution">
    <text evidence="3">The sequence shown here is derived from an EMBL/GenBank/DDBJ whole genome shotgun (WGS) entry which is preliminary data.</text>
</comment>
<name>A0A9W6II59_9PROT</name>
<dbReference type="AlphaFoldDB" id="A0A9W6II59"/>
<dbReference type="InterPro" id="IPR000073">
    <property type="entry name" value="AB_hydrolase_1"/>
</dbReference>
<evidence type="ECO:0000256" key="1">
    <source>
        <dbReference type="SAM" id="SignalP"/>
    </source>
</evidence>
<dbReference type="PANTHER" id="PTHR43194:SF2">
    <property type="entry name" value="PEROXISOMAL MEMBRANE PROTEIN LPX1"/>
    <property type="match status" value="1"/>
</dbReference>
<evidence type="ECO:0000313" key="4">
    <source>
        <dbReference type="Proteomes" id="UP001143486"/>
    </source>
</evidence>
<dbReference type="InterPro" id="IPR050228">
    <property type="entry name" value="Carboxylesterase_BioH"/>
</dbReference>
<dbReference type="InterPro" id="IPR029058">
    <property type="entry name" value="AB_hydrolase_fold"/>
</dbReference>
<dbReference type="GO" id="GO:0016787">
    <property type="term" value="F:hydrolase activity"/>
    <property type="evidence" value="ECO:0007669"/>
    <property type="project" value="UniProtKB-KW"/>
</dbReference>
<dbReference type="SUPFAM" id="SSF53474">
    <property type="entry name" value="alpha/beta-Hydrolases"/>
    <property type="match status" value="1"/>
</dbReference>
<protein>
    <submittedName>
        <fullName evidence="3">Alpha/beta hydrolase</fullName>
    </submittedName>
</protein>
<evidence type="ECO:0000313" key="3">
    <source>
        <dbReference type="EMBL" id="GLK50762.1"/>
    </source>
</evidence>
<feature type="signal peptide" evidence="1">
    <location>
        <begin position="1"/>
        <end position="34"/>
    </location>
</feature>
<dbReference type="Gene3D" id="3.40.50.1820">
    <property type="entry name" value="alpha/beta hydrolase"/>
    <property type="match status" value="1"/>
</dbReference>
<reference evidence="3" key="1">
    <citation type="journal article" date="2014" name="Int. J. Syst. Evol. Microbiol.">
        <title>Complete genome sequence of Corynebacterium casei LMG S-19264T (=DSM 44701T), isolated from a smear-ripened cheese.</title>
        <authorList>
            <consortium name="US DOE Joint Genome Institute (JGI-PGF)"/>
            <person name="Walter F."/>
            <person name="Albersmeier A."/>
            <person name="Kalinowski J."/>
            <person name="Ruckert C."/>
        </authorList>
    </citation>
    <scope>NUCLEOTIDE SEQUENCE</scope>
    <source>
        <strain evidence="3">VKM B-1513</strain>
    </source>
</reference>
<dbReference type="Pfam" id="PF12697">
    <property type="entry name" value="Abhydrolase_6"/>
    <property type="match status" value="1"/>
</dbReference>
<feature type="domain" description="AB hydrolase-1" evidence="2">
    <location>
        <begin position="60"/>
        <end position="302"/>
    </location>
</feature>
<dbReference type="PANTHER" id="PTHR43194">
    <property type="entry name" value="HYDROLASE ALPHA/BETA FOLD FAMILY"/>
    <property type="match status" value="1"/>
</dbReference>
<dbReference type="Proteomes" id="UP001143486">
    <property type="component" value="Unassembled WGS sequence"/>
</dbReference>
<accession>A0A9W6II59</accession>
<organism evidence="3 4">
    <name type="scientific">Maricaulis virginensis</name>
    <dbReference type="NCBI Taxonomy" id="144022"/>
    <lineage>
        <taxon>Bacteria</taxon>
        <taxon>Pseudomonadati</taxon>
        <taxon>Pseudomonadota</taxon>
        <taxon>Alphaproteobacteria</taxon>
        <taxon>Maricaulales</taxon>
        <taxon>Maricaulaceae</taxon>
        <taxon>Maricaulis</taxon>
    </lineage>
</organism>
<keyword evidence="3" id="KW-0378">Hydrolase</keyword>
<reference evidence="3" key="2">
    <citation type="submission" date="2023-01" db="EMBL/GenBank/DDBJ databases">
        <authorList>
            <person name="Sun Q."/>
            <person name="Evtushenko L."/>
        </authorList>
    </citation>
    <scope>NUCLEOTIDE SEQUENCE</scope>
    <source>
        <strain evidence="3">VKM B-1513</strain>
    </source>
</reference>
<keyword evidence="1" id="KW-0732">Signal</keyword>
<gene>
    <name evidence="3" type="ORF">GCM10017621_02700</name>
</gene>
<sequence>MTISHTNLMELSMFKFKSVPPAFGALMATVTALAAVTAAEAGGQETLQVERAGTAGARTVILVPGLATPGEVWDGTVAQFESAADMHVVTLAGFGGAAPADRSAGVIETAVADLAALIDREQLSGAVIVGHSMGGQIALQLAAVRPDAVSDVVVVDSAPFFARLFNPAITAEQAAAFGQATAAQMAAMDRDTYLAQARMGLPIQSISAEGQAQVMAWMEASDPATVATAFGEVAGSDFSPVLADVTADVTVLVAWAPGAPVGAEALAGVYSSQYAGLESVEVGVIEGSRHFIMLDQPDAFAERLAAVIANGEGE</sequence>
<evidence type="ECO:0000259" key="2">
    <source>
        <dbReference type="Pfam" id="PF12697"/>
    </source>
</evidence>